<dbReference type="Proteomes" id="UP001187734">
    <property type="component" value="Unassembled WGS sequence"/>
</dbReference>
<feature type="domain" description="Heterokaryon incompatibility" evidence="1">
    <location>
        <begin position="1"/>
        <end position="103"/>
    </location>
</feature>
<dbReference type="AlphaFoldDB" id="A0AAE8SHV6"/>
<dbReference type="PANTHER" id="PTHR33112:SF1">
    <property type="entry name" value="HETEROKARYON INCOMPATIBILITY DOMAIN-CONTAINING PROTEIN"/>
    <property type="match status" value="1"/>
</dbReference>
<evidence type="ECO:0000259" key="1">
    <source>
        <dbReference type="Pfam" id="PF06985"/>
    </source>
</evidence>
<sequence>MRVTLQLGFRYIWVDQLCIDQRDTEDMRFQVGQMNTIYNQASTTIVAAAGESSSYGLPGVGQRLRTIPNKFTLNGTTWKFRPRLIKYHVGDSRWSARGWTYQEAVFSRRCVIFADDQVFFQCGCMTCAEELIEDFANCERQDPIFERMADEESDSGQQLPRSRGFMRDLEAYSKRELTYDFDVLRAMDGVFGFYAQLEPSVEQYWSLPLRWVGCHLSIENLSTATSKHDDVTGLAKRNGFPTWSWSGWKVEVTWSYLKDIKHLEKSFTAPLFVETTTGGLVEPNEEFARSLASGQSFAALVLTYILRITTKVFDVPFIESAPYRPTLSWKKSDWFPTRRKGQLWTTKDECPQESNWAHFVVQKNIGAPERGLVWSLYLTHGGATSSSDLAFDTINLNPMTLQCIVIGYDCGIIVQSTNGISKRVGLLRFEGDVFENGRLRSNEYGYHDDRVSWPWTDWVQSRDLRDHFKSVVQTVRLG</sequence>
<reference evidence="2" key="1">
    <citation type="submission" date="2018-03" db="EMBL/GenBank/DDBJ databases">
        <authorList>
            <person name="Guldener U."/>
        </authorList>
    </citation>
    <scope>NUCLEOTIDE SEQUENCE</scope>
</reference>
<gene>
    <name evidence="2" type="ORF">FTOL_05768</name>
</gene>
<dbReference type="EMBL" id="ONZP01000183">
    <property type="protein sequence ID" value="SPJ76037.1"/>
    <property type="molecule type" value="Genomic_DNA"/>
</dbReference>
<organism evidence="2 3">
    <name type="scientific">Fusarium torulosum</name>
    <dbReference type="NCBI Taxonomy" id="33205"/>
    <lineage>
        <taxon>Eukaryota</taxon>
        <taxon>Fungi</taxon>
        <taxon>Dikarya</taxon>
        <taxon>Ascomycota</taxon>
        <taxon>Pezizomycotina</taxon>
        <taxon>Sordariomycetes</taxon>
        <taxon>Hypocreomycetidae</taxon>
        <taxon>Hypocreales</taxon>
        <taxon>Nectriaceae</taxon>
        <taxon>Fusarium</taxon>
    </lineage>
</organism>
<evidence type="ECO:0000313" key="2">
    <source>
        <dbReference type="EMBL" id="SPJ76037.1"/>
    </source>
</evidence>
<name>A0AAE8SHV6_9HYPO</name>
<dbReference type="InterPro" id="IPR010730">
    <property type="entry name" value="HET"/>
</dbReference>
<proteinExistence type="predicted"/>
<protein>
    <submittedName>
        <fullName evidence="2">Related to tol protein</fullName>
    </submittedName>
</protein>
<dbReference type="Pfam" id="PF06985">
    <property type="entry name" value="HET"/>
    <property type="match status" value="1"/>
</dbReference>
<dbReference type="PANTHER" id="PTHR33112">
    <property type="entry name" value="DOMAIN PROTEIN, PUTATIVE-RELATED"/>
    <property type="match status" value="1"/>
</dbReference>
<keyword evidence="3" id="KW-1185">Reference proteome</keyword>
<comment type="caution">
    <text evidence="2">The sequence shown here is derived from an EMBL/GenBank/DDBJ whole genome shotgun (WGS) entry which is preliminary data.</text>
</comment>
<evidence type="ECO:0000313" key="3">
    <source>
        <dbReference type="Proteomes" id="UP001187734"/>
    </source>
</evidence>
<accession>A0AAE8SHV6</accession>